<name>A0A953I636_SYMTR</name>
<reference evidence="4" key="1">
    <citation type="submission" date="2017-11" db="EMBL/GenBank/DDBJ databases">
        <title>Three new genomes from thermophilic consortium.</title>
        <authorList>
            <person name="Quaggio R."/>
            <person name="Amgarten D."/>
            <person name="Setubal J.C."/>
        </authorList>
    </citation>
    <scope>NUCLEOTIDE SEQUENCE</scope>
    <source>
        <strain evidence="4">ZCTH01-B2</strain>
    </source>
</reference>
<evidence type="ECO:0000256" key="1">
    <source>
        <dbReference type="ARBA" id="ARBA00004651"/>
    </source>
</evidence>
<dbReference type="Proteomes" id="UP000732377">
    <property type="component" value="Unassembled WGS sequence"/>
</dbReference>
<keyword evidence="2" id="KW-0813">Transport</keyword>
<proteinExistence type="predicted"/>
<comment type="subcellular location">
    <subcellularLocation>
        <location evidence="1">Cell membrane</location>
        <topology evidence="1">Multi-pass membrane protein</topology>
    </subcellularLocation>
</comment>
<dbReference type="InterPro" id="IPR050366">
    <property type="entry name" value="BP-dependent_transpt_permease"/>
</dbReference>
<keyword evidence="3" id="KW-1133">Transmembrane helix</keyword>
<evidence type="ECO:0000256" key="3">
    <source>
        <dbReference type="SAM" id="Phobius"/>
    </source>
</evidence>
<keyword evidence="3" id="KW-0472">Membrane</keyword>
<organism evidence="4 5">
    <name type="scientific">Symbiobacterium thermophilum</name>
    <dbReference type="NCBI Taxonomy" id="2734"/>
    <lineage>
        <taxon>Bacteria</taxon>
        <taxon>Bacillati</taxon>
        <taxon>Bacillota</taxon>
        <taxon>Clostridia</taxon>
        <taxon>Eubacteriales</taxon>
        <taxon>Symbiobacteriaceae</taxon>
        <taxon>Symbiobacterium</taxon>
    </lineage>
</organism>
<gene>
    <name evidence="4" type="ORF">CWE10_16040</name>
</gene>
<evidence type="ECO:0000313" key="5">
    <source>
        <dbReference type="Proteomes" id="UP000732377"/>
    </source>
</evidence>
<dbReference type="EMBL" id="PIUK01000223">
    <property type="protein sequence ID" value="MBY6277681.1"/>
    <property type="molecule type" value="Genomic_DNA"/>
</dbReference>
<evidence type="ECO:0000256" key="2">
    <source>
        <dbReference type="ARBA" id="ARBA00022448"/>
    </source>
</evidence>
<accession>A0A953I636</accession>
<keyword evidence="3" id="KW-0812">Transmembrane</keyword>
<dbReference type="GO" id="GO:0005886">
    <property type="term" value="C:plasma membrane"/>
    <property type="evidence" value="ECO:0007669"/>
    <property type="project" value="UniProtKB-SubCell"/>
</dbReference>
<dbReference type="PANTHER" id="PTHR43386">
    <property type="entry name" value="OLIGOPEPTIDE TRANSPORT SYSTEM PERMEASE PROTEIN APPC"/>
    <property type="match status" value="1"/>
</dbReference>
<feature type="non-terminal residue" evidence="4">
    <location>
        <position position="1"/>
    </location>
</feature>
<dbReference type="AlphaFoldDB" id="A0A953I636"/>
<feature type="transmembrane region" description="Helical" evidence="3">
    <location>
        <begin position="12"/>
        <end position="34"/>
    </location>
</feature>
<protein>
    <submittedName>
        <fullName evidence="4">Diguanylate cyclase</fullName>
    </submittedName>
</protein>
<evidence type="ECO:0000313" key="4">
    <source>
        <dbReference type="EMBL" id="MBY6277681.1"/>
    </source>
</evidence>
<dbReference type="PANTHER" id="PTHR43386:SF1">
    <property type="entry name" value="D,D-DIPEPTIDE TRANSPORT SYSTEM PERMEASE PROTEIN DDPC-RELATED"/>
    <property type="match status" value="1"/>
</dbReference>
<sequence length="44" mass="4836">GAQVYIQLAPWVVTFPGLAIMLAVLGFNLLGDGLRDVLDPRLRR</sequence>
<comment type="caution">
    <text evidence="4">The sequence shown here is derived from an EMBL/GenBank/DDBJ whole genome shotgun (WGS) entry which is preliminary data.</text>
</comment>